<dbReference type="InterPro" id="IPR017907">
    <property type="entry name" value="Znf_RING_CS"/>
</dbReference>
<dbReference type="GO" id="GO:0016567">
    <property type="term" value="P:protein ubiquitination"/>
    <property type="evidence" value="ECO:0007669"/>
    <property type="project" value="InterPro"/>
</dbReference>
<accession>A0AB34K946</accession>
<sequence length="780" mass="85910">MSSRKRAVSPQPPAPSRNDSSCSSTSFGYSDTEEETIVRKESPERTSYSEAQVREEWELRVNQVTDTLPIGPSQARWLLSRTRPPWDVEKVCEAWFDNQKCSQLPGKQHHVQNDASASCLACETLQGEEVAFPLSCGHLVCAECLPNFLGHQLDQRSFPPYTCEQISGYSCDGVLDVDVADLPLDEAQRALILRNETTLESEVKPFRKCPNGACDKMNRPLTGQVNLRCECGAHYCFACGQEAHFPMPCKYARMWLTNFIMPITDAMDAYESDRERDRQVMHHLQRATDSLHPREHRREGRPCDHLCYWRHVVPKFLNRARSSPPPGSEFEDERERLRQLTAAELLAEVPTAVRRTLEVLGLAEAEAAELALMAQPNNVEAAVQHEAGGATEEDHIVAAGIGEAALVGEVTPMELVAEVVGPLEPVQAAPLEPPAPVHLAAPPEPPDLAQAAIPDPAQPDLAVGAQHHKLCPGCLLPAKLEGLGCNSTVCPNCSTPFCYICLRTECEVVRSHGVCPQGGIDVAAFLAAALSRSAAAATAAAADIASLASYQPDAQEMARLNQTQHDRLNNLREAFHWRRPATSPLDALVRALTRIGVSMRAGRPRDVDDLLRAQGQVEREQATRVAALFVATNLNLSHLDLLPELERARIAWDGIQKSLDAIASIEVVLSDDFFEVLRTTREALRLQQWLLADDWISSTGRVRSQAVPMIDVLRNELGDHVLSLSIELHKVAKERVEGSSSDVTTSPRVWDLYHPLKADLHDLLEQLHAVVGAGAAMNNR</sequence>
<evidence type="ECO:0000259" key="6">
    <source>
        <dbReference type="Pfam" id="PF01485"/>
    </source>
</evidence>
<evidence type="ECO:0000256" key="1">
    <source>
        <dbReference type="ARBA" id="ARBA00022723"/>
    </source>
</evidence>
<feature type="compositionally biased region" description="Polar residues" evidence="5">
    <location>
        <begin position="17"/>
        <end position="29"/>
    </location>
</feature>
<dbReference type="GO" id="GO:0004842">
    <property type="term" value="F:ubiquitin-protein transferase activity"/>
    <property type="evidence" value="ECO:0007669"/>
    <property type="project" value="InterPro"/>
</dbReference>
<protein>
    <recommendedName>
        <fullName evidence="6">IBR domain-containing protein</fullName>
    </recommendedName>
</protein>
<dbReference type="SUPFAM" id="SSF57850">
    <property type="entry name" value="RING/U-box"/>
    <property type="match status" value="2"/>
</dbReference>
<reference evidence="7 8" key="1">
    <citation type="journal article" date="2024" name="Science">
        <title>Giant polyketide synthase enzymes in the biosynthesis of giant marine polyether toxins.</title>
        <authorList>
            <person name="Fallon T.R."/>
            <person name="Shende V.V."/>
            <person name="Wierzbicki I.H."/>
            <person name="Pendleton A.L."/>
            <person name="Watervoot N.F."/>
            <person name="Auber R.P."/>
            <person name="Gonzalez D.J."/>
            <person name="Wisecaver J.H."/>
            <person name="Moore B.S."/>
        </authorList>
    </citation>
    <scope>NUCLEOTIDE SEQUENCE [LARGE SCALE GENOMIC DNA]</scope>
    <source>
        <strain evidence="7 8">12B1</strain>
    </source>
</reference>
<dbReference type="Pfam" id="PF01485">
    <property type="entry name" value="IBR"/>
    <property type="match status" value="1"/>
</dbReference>
<keyword evidence="8" id="KW-1185">Reference proteome</keyword>
<dbReference type="PROSITE" id="PS00518">
    <property type="entry name" value="ZF_RING_1"/>
    <property type="match status" value="1"/>
</dbReference>
<dbReference type="InterPro" id="IPR002867">
    <property type="entry name" value="IBR_dom"/>
</dbReference>
<name>A0AB34K946_PRYPA</name>
<dbReference type="EMBL" id="JBGBPQ010000001">
    <property type="protein sequence ID" value="KAL1529396.1"/>
    <property type="molecule type" value="Genomic_DNA"/>
</dbReference>
<keyword evidence="4" id="KW-0862">Zinc</keyword>
<dbReference type="GO" id="GO:0008270">
    <property type="term" value="F:zinc ion binding"/>
    <property type="evidence" value="ECO:0007669"/>
    <property type="project" value="UniProtKB-KW"/>
</dbReference>
<dbReference type="PANTHER" id="PTHR11685">
    <property type="entry name" value="RBR FAMILY RING FINGER AND IBR DOMAIN-CONTAINING"/>
    <property type="match status" value="1"/>
</dbReference>
<keyword evidence="1" id="KW-0479">Metal-binding</keyword>
<keyword evidence="3" id="KW-0833">Ubl conjugation pathway</keyword>
<proteinExistence type="predicted"/>
<evidence type="ECO:0000256" key="3">
    <source>
        <dbReference type="ARBA" id="ARBA00022786"/>
    </source>
</evidence>
<gene>
    <name evidence="7" type="ORF">AB1Y20_000346</name>
</gene>
<comment type="caution">
    <text evidence="7">The sequence shown here is derived from an EMBL/GenBank/DDBJ whole genome shotgun (WGS) entry which is preliminary data.</text>
</comment>
<evidence type="ECO:0000313" key="8">
    <source>
        <dbReference type="Proteomes" id="UP001515480"/>
    </source>
</evidence>
<dbReference type="AlphaFoldDB" id="A0AB34K946"/>
<dbReference type="Gene3D" id="1.20.120.1750">
    <property type="match status" value="1"/>
</dbReference>
<dbReference type="InterPro" id="IPR031127">
    <property type="entry name" value="E3_UB_ligase_RBR"/>
</dbReference>
<evidence type="ECO:0000256" key="5">
    <source>
        <dbReference type="SAM" id="MobiDB-lite"/>
    </source>
</evidence>
<keyword evidence="2" id="KW-0863">Zinc-finger</keyword>
<feature type="domain" description="IBR" evidence="6">
    <location>
        <begin position="194"/>
        <end position="249"/>
    </location>
</feature>
<evidence type="ECO:0000313" key="7">
    <source>
        <dbReference type="EMBL" id="KAL1529396.1"/>
    </source>
</evidence>
<organism evidence="7 8">
    <name type="scientific">Prymnesium parvum</name>
    <name type="common">Toxic golden alga</name>
    <dbReference type="NCBI Taxonomy" id="97485"/>
    <lineage>
        <taxon>Eukaryota</taxon>
        <taxon>Haptista</taxon>
        <taxon>Haptophyta</taxon>
        <taxon>Prymnesiophyceae</taxon>
        <taxon>Prymnesiales</taxon>
        <taxon>Prymnesiaceae</taxon>
        <taxon>Prymnesium</taxon>
    </lineage>
</organism>
<evidence type="ECO:0000256" key="4">
    <source>
        <dbReference type="ARBA" id="ARBA00022833"/>
    </source>
</evidence>
<evidence type="ECO:0000256" key="2">
    <source>
        <dbReference type="ARBA" id="ARBA00022771"/>
    </source>
</evidence>
<feature type="region of interest" description="Disordered" evidence="5">
    <location>
        <begin position="1"/>
        <end position="52"/>
    </location>
</feature>
<dbReference type="Proteomes" id="UP001515480">
    <property type="component" value="Unassembled WGS sequence"/>
</dbReference>